<proteinExistence type="predicted"/>
<comment type="caution">
    <text evidence="1">The sequence shown here is derived from an EMBL/GenBank/DDBJ whole genome shotgun (WGS) entry which is preliminary data.</text>
</comment>
<gene>
    <name evidence="1" type="ORF">D3242_01175</name>
</gene>
<dbReference type="Proteomes" id="UP000275530">
    <property type="component" value="Unassembled WGS sequence"/>
</dbReference>
<accession>A0A6M7TRV1</accession>
<sequence>MKNLMTITRRFSADDDGAAMVEYTILLGIITIAVIASIITVGAWVTGQWGGLVAVLP</sequence>
<reference evidence="1 2" key="1">
    <citation type="submission" date="2018-09" db="EMBL/GenBank/DDBJ databases">
        <title>Mesorhizobium carmichaelinearum sp. nov. isolated from Carmichaelinea spp. root nodules in New Zealand.</title>
        <authorList>
            <person name="De Meyer S.E."/>
        </authorList>
    </citation>
    <scope>NUCLEOTIDE SEQUENCE [LARGE SCALE GENOMIC DNA]</scope>
    <source>
        <strain evidence="1 2">LMG 28313</strain>
    </source>
</reference>
<dbReference type="EMBL" id="QZXA01000001">
    <property type="protein sequence ID" value="RJT37887.1"/>
    <property type="molecule type" value="Genomic_DNA"/>
</dbReference>
<evidence type="ECO:0000313" key="1">
    <source>
        <dbReference type="EMBL" id="RJT37887.1"/>
    </source>
</evidence>
<evidence type="ECO:0000313" key="2">
    <source>
        <dbReference type="Proteomes" id="UP000275530"/>
    </source>
</evidence>
<name>A0A6M7TRV1_9HYPH</name>
<organism evidence="1 2">
    <name type="scientific">Mesorhizobium jarvisii</name>
    <dbReference type="NCBI Taxonomy" id="1777867"/>
    <lineage>
        <taxon>Bacteria</taxon>
        <taxon>Pseudomonadati</taxon>
        <taxon>Pseudomonadota</taxon>
        <taxon>Alphaproteobacteria</taxon>
        <taxon>Hyphomicrobiales</taxon>
        <taxon>Phyllobacteriaceae</taxon>
        <taxon>Mesorhizobium</taxon>
    </lineage>
</organism>
<protein>
    <submittedName>
        <fullName evidence="1">Flp family type IVb pilin</fullName>
    </submittedName>
</protein>
<dbReference type="AlphaFoldDB" id="A0A6M7TRV1"/>
<keyword evidence="2" id="KW-1185">Reference proteome</keyword>
<dbReference type="RefSeq" id="WP_064983085.1">
    <property type="nucleotide sequence ID" value="NZ_CP033507.1"/>
</dbReference>